<evidence type="ECO:0000313" key="2">
    <source>
        <dbReference type="Proteomes" id="UP000234681"/>
    </source>
</evidence>
<name>A6JAD1_RAT</name>
<accession>A6JAD1</accession>
<gene>
    <name evidence="1" type="ORF">rCG_53549</name>
</gene>
<dbReference type="Proteomes" id="UP000234681">
    <property type="component" value="Chromosome 1"/>
</dbReference>
<proteinExistence type="predicted"/>
<protein>
    <submittedName>
        <fullName evidence="1">RCG53549</fullName>
    </submittedName>
</protein>
<evidence type="ECO:0000313" key="1">
    <source>
        <dbReference type="EMBL" id="EDM07603.1"/>
    </source>
</evidence>
<organism evidence="1 2">
    <name type="scientific">Rattus norvegicus</name>
    <name type="common">Rat</name>
    <dbReference type="NCBI Taxonomy" id="10116"/>
    <lineage>
        <taxon>Eukaryota</taxon>
        <taxon>Metazoa</taxon>
        <taxon>Chordata</taxon>
        <taxon>Craniata</taxon>
        <taxon>Vertebrata</taxon>
        <taxon>Euteleostomi</taxon>
        <taxon>Mammalia</taxon>
        <taxon>Eutheria</taxon>
        <taxon>Euarchontoglires</taxon>
        <taxon>Glires</taxon>
        <taxon>Rodentia</taxon>
        <taxon>Myomorpha</taxon>
        <taxon>Muroidea</taxon>
        <taxon>Muridae</taxon>
        <taxon>Murinae</taxon>
        <taxon>Rattus</taxon>
    </lineage>
</organism>
<sequence length="150" mass="16414">MTVQNWNHECNIRLNLWKSKGHGGGNIVTGGTSSGCIEVERCGVVWYGVCVCVCVVCEKNNIKIRIKCTFLKYIQCWGWRGSSGARATGFSCRGPGFGSSHLHDKLQPTITRVPGDMMFSSGLCGDQAHTWCTGIHAGETLIHLKITLKI</sequence>
<dbReference type="AlphaFoldDB" id="A6JAD1"/>
<reference evidence="1 2" key="1">
    <citation type="submission" date="2005-09" db="EMBL/GenBank/DDBJ databases">
        <authorList>
            <person name="Mural R.J."/>
            <person name="Li P.W."/>
            <person name="Adams M.D."/>
            <person name="Amanatides P.G."/>
            <person name="Baden-Tillson H."/>
            <person name="Barnstead M."/>
            <person name="Chin S.H."/>
            <person name="Dew I."/>
            <person name="Evans C.A."/>
            <person name="Ferriera S."/>
            <person name="Flanigan M."/>
            <person name="Fosler C."/>
            <person name="Glodek A."/>
            <person name="Gu Z."/>
            <person name="Holt R.A."/>
            <person name="Jennings D."/>
            <person name="Kraft C.L."/>
            <person name="Lu F."/>
            <person name="Nguyen T."/>
            <person name="Nusskern D.R."/>
            <person name="Pfannkoch C.M."/>
            <person name="Sitter C."/>
            <person name="Sutton G.G."/>
            <person name="Venter J.C."/>
            <person name="Wang Z."/>
            <person name="Woodage T."/>
            <person name="Zheng X.H."/>
            <person name="Zhong F."/>
        </authorList>
    </citation>
    <scope>NUCLEOTIDE SEQUENCE [LARGE SCALE GENOMIC DNA]</scope>
    <source>
        <strain>BN</strain>
        <strain evidence="2">Sprague-Dawley</strain>
    </source>
</reference>
<dbReference type="EMBL" id="CH473979">
    <property type="protein sequence ID" value="EDM07603.1"/>
    <property type="molecule type" value="Genomic_DNA"/>
</dbReference>